<gene>
    <name evidence="2" type="ORF">CRE_06127</name>
</gene>
<organism evidence="3">
    <name type="scientific">Caenorhabditis remanei</name>
    <name type="common">Caenorhabditis vulgaris</name>
    <dbReference type="NCBI Taxonomy" id="31234"/>
    <lineage>
        <taxon>Eukaryota</taxon>
        <taxon>Metazoa</taxon>
        <taxon>Ecdysozoa</taxon>
        <taxon>Nematoda</taxon>
        <taxon>Chromadorea</taxon>
        <taxon>Rhabditida</taxon>
        <taxon>Rhabditina</taxon>
        <taxon>Rhabditomorpha</taxon>
        <taxon>Rhabditoidea</taxon>
        <taxon>Rhabditidae</taxon>
        <taxon>Peloderinae</taxon>
        <taxon>Caenorhabditis</taxon>
    </lineage>
</organism>
<accession>E3NEB3</accession>
<dbReference type="AlphaFoldDB" id="E3NEB3"/>
<dbReference type="InParanoid" id="E3NEB3"/>
<dbReference type="InterPro" id="IPR012885">
    <property type="entry name" value="F-box_Sdz-33"/>
</dbReference>
<protein>
    <recommendedName>
        <fullName evidence="1">F-box domain-containing protein</fullName>
    </recommendedName>
</protein>
<dbReference type="PANTHER" id="PTHR22899">
    <property type="entry name" value="CYCLIN-RELATED F-BOX FAMILY"/>
    <property type="match status" value="1"/>
</dbReference>
<feature type="domain" description="F-box" evidence="1">
    <location>
        <begin position="4"/>
        <end position="53"/>
    </location>
</feature>
<dbReference type="Proteomes" id="UP000008281">
    <property type="component" value="Unassembled WGS sequence"/>
</dbReference>
<dbReference type="HOGENOM" id="CLU_028840_1_0_1"/>
<evidence type="ECO:0000259" key="1">
    <source>
        <dbReference type="PROSITE" id="PS50181"/>
    </source>
</evidence>
<dbReference type="InterPro" id="IPR053222">
    <property type="entry name" value="Zygotic_Embryogenesis-Asso"/>
</dbReference>
<sequence>MERSFPLFRLPENAIIKVFKNLCLGQLFFISLVSTKTKKLVTSLGLRADFVKISISKLLHVSLDIGRSHFNLMLYNYTNDPNGELPGDITLPVEIQKVFIQNLNCILFDDVYSLDDMLLVNSEKVKFIRPISQKQFNRFVKHWIRGSNPRLQDMSLAIDKIDFPSGELYLNGIRCTAMEEKAKQEIRENYSLSVNADMVQVRRKDGTPTVVVTKDSENVLYVRFIVLY</sequence>
<dbReference type="Pfam" id="PF00646">
    <property type="entry name" value="F-box"/>
    <property type="match status" value="1"/>
</dbReference>
<reference evidence="2" key="1">
    <citation type="submission" date="2007-07" db="EMBL/GenBank/DDBJ databases">
        <title>PCAP assembly of the Caenorhabditis remanei genome.</title>
        <authorList>
            <consortium name="The Caenorhabditis remanei Sequencing Consortium"/>
            <person name="Wilson R.K."/>
        </authorList>
    </citation>
    <scope>NUCLEOTIDE SEQUENCE [LARGE SCALE GENOMIC DNA]</scope>
    <source>
        <strain evidence="2">PB4641</strain>
    </source>
</reference>
<dbReference type="PANTHER" id="PTHR22899:SF0">
    <property type="entry name" value="F-BOX ASSOCIATED DOMAIN-CONTAINING PROTEIN-RELATED"/>
    <property type="match status" value="1"/>
</dbReference>
<dbReference type="InterPro" id="IPR001810">
    <property type="entry name" value="F-box_dom"/>
</dbReference>
<dbReference type="Pfam" id="PF07735">
    <property type="entry name" value="FBA_2"/>
    <property type="match status" value="1"/>
</dbReference>
<evidence type="ECO:0000313" key="2">
    <source>
        <dbReference type="EMBL" id="EFO94581.1"/>
    </source>
</evidence>
<keyword evidence="3" id="KW-1185">Reference proteome</keyword>
<dbReference type="EMBL" id="DS268620">
    <property type="protein sequence ID" value="EFO94581.1"/>
    <property type="molecule type" value="Genomic_DNA"/>
</dbReference>
<dbReference type="OrthoDB" id="1107553at2759"/>
<proteinExistence type="predicted"/>
<name>E3NEB3_CAERE</name>
<dbReference type="PROSITE" id="PS50181">
    <property type="entry name" value="FBOX"/>
    <property type="match status" value="1"/>
</dbReference>
<evidence type="ECO:0000313" key="3">
    <source>
        <dbReference type="Proteomes" id="UP000008281"/>
    </source>
</evidence>